<dbReference type="STRING" id="146536.AQI70_36645"/>
<organism evidence="4 5">
    <name type="scientific">Streptomyces curacoi</name>
    <dbReference type="NCBI Taxonomy" id="146536"/>
    <lineage>
        <taxon>Bacteria</taxon>
        <taxon>Bacillati</taxon>
        <taxon>Actinomycetota</taxon>
        <taxon>Actinomycetes</taxon>
        <taxon>Kitasatosporales</taxon>
        <taxon>Streptomycetaceae</taxon>
        <taxon>Streptomyces</taxon>
    </lineage>
</organism>
<dbReference type="InterPro" id="IPR046342">
    <property type="entry name" value="CBS_dom_sf"/>
</dbReference>
<dbReference type="AlphaFoldDB" id="A0A124GTV2"/>
<evidence type="ECO:0000313" key="4">
    <source>
        <dbReference type="EMBL" id="KUM67126.1"/>
    </source>
</evidence>
<dbReference type="Gene3D" id="3.10.580.10">
    <property type="entry name" value="CBS-domain"/>
    <property type="match status" value="1"/>
</dbReference>
<sequence>MAAQKVREIMTTAPVAVGPQTSVVEVARLMRDEDIGAVLVAQNEELRGLVTDRDLVVRVMCAGGNIEARAVADACSKQLVSLSPDDDISRAAELMREHSVRRLPVIEEGRPVGIVSLGDLAVERDTDSALADISASEPNE</sequence>
<dbReference type="EMBL" id="LMWJ01000040">
    <property type="protein sequence ID" value="KUM67126.1"/>
    <property type="molecule type" value="Genomic_DNA"/>
</dbReference>
<proteinExistence type="predicted"/>
<keyword evidence="1 2" id="KW-0129">CBS domain</keyword>
<protein>
    <submittedName>
        <fullName evidence="4">Oxidoreductase</fullName>
    </submittedName>
</protein>
<dbReference type="SMART" id="SM00116">
    <property type="entry name" value="CBS"/>
    <property type="match status" value="2"/>
</dbReference>
<dbReference type="PROSITE" id="PS51371">
    <property type="entry name" value="CBS"/>
    <property type="match status" value="2"/>
</dbReference>
<name>A0A124GTV2_9ACTN</name>
<evidence type="ECO:0000256" key="2">
    <source>
        <dbReference type="PROSITE-ProRule" id="PRU00703"/>
    </source>
</evidence>
<dbReference type="PANTHER" id="PTHR43080:SF2">
    <property type="entry name" value="CBS DOMAIN-CONTAINING PROTEIN"/>
    <property type="match status" value="1"/>
</dbReference>
<dbReference type="SUPFAM" id="SSF54631">
    <property type="entry name" value="CBS-domain pair"/>
    <property type="match status" value="1"/>
</dbReference>
<reference evidence="4 5" key="1">
    <citation type="submission" date="2015-10" db="EMBL/GenBank/DDBJ databases">
        <title>Draft genome sequence of Streptomyces curacoi DSM 40107, type strain for the species Streptomyces curacoi.</title>
        <authorList>
            <person name="Ruckert C."/>
            <person name="Winkler A."/>
            <person name="Kalinowski J."/>
            <person name="Kampfer P."/>
            <person name="Glaeser S."/>
        </authorList>
    </citation>
    <scope>NUCLEOTIDE SEQUENCE [LARGE SCALE GENOMIC DNA]</scope>
    <source>
        <strain evidence="4 5">DSM 40107</strain>
    </source>
</reference>
<dbReference type="RefSeq" id="WP_062156778.1">
    <property type="nucleotide sequence ID" value="NZ_KQ948004.1"/>
</dbReference>
<dbReference type="CDD" id="cd04622">
    <property type="entry name" value="CBS_pair_HRP1_like"/>
    <property type="match status" value="1"/>
</dbReference>
<evidence type="ECO:0000313" key="5">
    <source>
        <dbReference type="Proteomes" id="UP000054024"/>
    </source>
</evidence>
<dbReference type="OrthoDB" id="9789996at2"/>
<dbReference type="Pfam" id="PF00571">
    <property type="entry name" value="CBS"/>
    <property type="match status" value="2"/>
</dbReference>
<feature type="domain" description="CBS" evidence="3">
    <location>
        <begin position="10"/>
        <end position="66"/>
    </location>
</feature>
<comment type="caution">
    <text evidence="4">The sequence shown here is derived from an EMBL/GenBank/DDBJ whole genome shotgun (WGS) entry which is preliminary data.</text>
</comment>
<keyword evidence="5" id="KW-1185">Reference proteome</keyword>
<dbReference type="InterPro" id="IPR000644">
    <property type="entry name" value="CBS_dom"/>
</dbReference>
<dbReference type="InterPro" id="IPR051257">
    <property type="entry name" value="Diverse_CBS-Domain"/>
</dbReference>
<feature type="domain" description="CBS" evidence="3">
    <location>
        <begin position="75"/>
        <end position="133"/>
    </location>
</feature>
<accession>A0A124GTV2</accession>
<dbReference type="PANTHER" id="PTHR43080">
    <property type="entry name" value="CBS DOMAIN-CONTAINING PROTEIN CBSX3, MITOCHONDRIAL"/>
    <property type="match status" value="1"/>
</dbReference>
<evidence type="ECO:0000256" key="1">
    <source>
        <dbReference type="ARBA" id="ARBA00023122"/>
    </source>
</evidence>
<dbReference type="Proteomes" id="UP000054024">
    <property type="component" value="Unassembled WGS sequence"/>
</dbReference>
<evidence type="ECO:0000259" key="3">
    <source>
        <dbReference type="PROSITE" id="PS51371"/>
    </source>
</evidence>
<gene>
    <name evidence="4" type="ORF">AQI70_36645</name>
</gene>